<sequence length="186" mass="21649">MEAKNNMIETVKELNSVGYTEDFRLTGEKLHWVAKNVDYNADQFEVDYAYRFESSDTPEDTSMVYAVSIPKKGTKGVLLDVLDNFSSLPDNFVNNKVREKVPTVLTHDESNNELKFGFVPKVHKSKFNENPHRYELRKNFPDFPACPFGQSFSMLGYDKEVEQYVWLVTSIIRDERLQVNDYKNPE</sequence>
<reference evidence="1 2" key="1">
    <citation type="submission" date="2019-09" db="EMBL/GenBank/DDBJ databases">
        <authorList>
            <person name="Khan S.A."/>
            <person name="Jeon C.O."/>
            <person name="Chun B.H."/>
            <person name="Jeong S.E."/>
        </authorList>
    </citation>
    <scope>NUCLEOTIDE SEQUENCE [LARGE SCALE GENOMIC DNA]</scope>
    <source>
        <strain evidence="1 2">KCTC 42508</strain>
    </source>
</reference>
<evidence type="ECO:0000313" key="1">
    <source>
        <dbReference type="EMBL" id="KAA2217391.1"/>
    </source>
</evidence>
<dbReference type="RefSeq" id="WP_154920033.1">
    <property type="nucleotide sequence ID" value="NZ_VUOE01000002.1"/>
</dbReference>
<dbReference type="EMBL" id="VUOE01000002">
    <property type="protein sequence ID" value="KAA2217391.1"/>
    <property type="molecule type" value="Genomic_DNA"/>
</dbReference>
<gene>
    <name evidence="1" type="ORF">F0361_15705</name>
</gene>
<evidence type="ECO:0000313" key="2">
    <source>
        <dbReference type="Proteomes" id="UP000323188"/>
    </source>
</evidence>
<protein>
    <submittedName>
        <fullName evidence="1">Uncharacterized protein</fullName>
    </submittedName>
</protein>
<dbReference type="AlphaFoldDB" id="A0A5B2TRU6"/>
<organism evidence="1 2">
    <name type="scientific">Maribacter flavus</name>
    <dbReference type="NCBI Taxonomy" id="1658664"/>
    <lineage>
        <taxon>Bacteria</taxon>
        <taxon>Pseudomonadati</taxon>
        <taxon>Bacteroidota</taxon>
        <taxon>Flavobacteriia</taxon>
        <taxon>Flavobacteriales</taxon>
        <taxon>Flavobacteriaceae</taxon>
        <taxon>Maribacter</taxon>
    </lineage>
</organism>
<proteinExistence type="predicted"/>
<dbReference type="Proteomes" id="UP000323188">
    <property type="component" value="Unassembled WGS sequence"/>
</dbReference>
<comment type="caution">
    <text evidence="1">The sequence shown here is derived from an EMBL/GenBank/DDBJ whole genome shotgun (WGS) entry which is preliminary data.</text>
</comment>
<name>A0A5B2TRU6_9FLAO</name>
<accession>A0A5B2TRU6</accession>